<dbReference type="EMBL" id="CAJHIO010000005">
    <property type="protein sequence ID" value="CAD6491523.1"/>
    <property type="molecule type" value="Genomic_DNA"/>
</dbReference>
<evidence type="ECO:0000256" key="1">
    <source>
        <dbReference type="SAM" id="Phobius"/>
    </source>
</evidence>
<keyword evidence="1" id="KW-0812">Transmembrane</keyword>
<dbReference type="Pfam" id="PF00963">
    <property type="entry name" value="Cohesin"/>
    <property type="match status" value="1"/>
</dbReference>
<name>A0A811T7E4_9EURY</name>
<dbReference type="InterPro" id="IPR002102">
    <property type="entry name" value="Cohesin_dom"/>
</dbReference>
<keyword evidence="1" id="KW-0472">Membrane</keyword>
<feature type="transmembrane region" description="Helical" evidence="1">
    <location>
        <begin position="358"/>
        <end position="378"/>
    </location>
</feature>
<evidence type="ECO:0000259" key="2">
    <source>
        <dbReference type="Pfam" id="PF00963"/>
    </source>
</evidence>
<dbReference type="Gene3D" id="2.60.40.680">
    <property type="match status" value="1"/>
</dbReference>
<protein>
    <recommendedName>
        <fullName evidence="2">Cohesin domain-containing protein</fullName>
    </recommendedName>
</protein>
<dbReference type="SUPFAM" id="SSF49384">
    <property type="entry name" value="Carbohydrate-binding domain"/>
    <property type="match status" value="1"/>
</dbReference>
<proteinExistence type="predicted"/>
<keyword evidence="1" id="KW-1133">Transmembrane helix</keyword>
<organism evidence="3 4">
    <name type="scientific">Candidatus Argoarchaeum ethanivorans</name>
    <dbReference type="NCBI Taxonomy" id="2608793"/>
    <lineage>
        <taxon>Archaea</taxon>
        <taxon>Methanobacteriati</taxon>
        <taxon>Methanobacteriota</taxon>
        <taxon>Stenosarchaea group</taxon>
        <taxon>Methanomicrobia</taxon>
        <taxon>Methanosarcinales</taxon>
        <taxon>Methanosarcinales incertae sedis</taxon>
        <taxon>GOM Arc I cluster</taxon>
        <taxon>Candidatus Argoarchaeum</taxon>
    </lineage>
</organism>
<sequence length="384" mass="41298">MNQRTFTRLTKMRLITLTFFLLILVPAIAITSAEVTGLNTPQEVVQGKEASISGKASPNEAVWLSSSFVISLPVSDGKYSCDFTDIHFPAGEKTFLVTAENVKNIRASLSPVFWQTIEYPLSGPEKATANSIATLSISFPATMHGAKIDISGKKNVKVYGDAAEGATSVNLKSGMSIKVTADSNGDFLFNISTVGAPTGEFLVITDGIENIISVVSAEVRVDNITAEEGRTINASILIKVAGEKRLSYANITLNYNPSIVDVEGAGGSDFDSFRYNVPSKGCLRMLAYQTGAEGLKGDIKFAEIKLKAVGKVNESSELELEVRELNDNKGHPVHFEVEDGHFLIKGGEGAVHEPSRPFIPTVGVIETIAVIVGLYIVIGLRRRK</sequence>
<dbReference type="InterPro" id="IPR008965">
    <property type="entry name" value="CBM2/CBM3_carb-bd_dom_sf"/>
</dbReference>
<dbReference type="GO" id="GO:0000272">
    <property type="term" value="P:polysaccharide catabolic process"/>
    <property type="evidence" value="ECO:0007669"/>
    <property type="project" value="InterPro"/>
</dbReference>
<feature type="domain" description="Cohesin" evidence="2">
    <location>
        <begin position="218"/>
        <end position="313"/>
    </location>
</feature>
<dbReference type="CDD" id="cd08547">
    <property type="entry name" value="Type_II_cohesin"/>
    <property type="match status" value="1"/>
</dbReference>
<evidence type="ECO:0000313" key="3">
    <source>
        <dbReference type="EMBL" id="CAD6491523.1"/>
    </source>
</evidence>
<reference evidence="3" key="1">
    <citation type="submission" date="2020-10" db="EMBL/GenBank/DDBJ databases">
        <authorList>
            <person name="Hahn C.J."/>
            <person name="Laso-Perez R."/>
            <person name="Vulcano F."/>
            <person name="Vaziourakis K.-M."/>
            <person name="Stokke R."/>
            <person name="Steen I.H."/>
            <person name="Teske A."/>
            <person name="Boetius A."/>
            <person name="Liebeke M."/>
            <person name="Amann R."/>
            <person name="Knittel K."/>
        </authorList>
    </citation>
    <scope>NUCLEOTIDE SEQUENCE</scope>
    <source>
        <strain evidence="3">Gfbio:e3339647-f889-4370-9287-4fb5cb688e4c:AG392O15_GoMArc1</strain>
    </source>
</reference>
<dbReference type="Proteomes" id="UP000610373">
    <property type="component" value="Unassembled WGS sequence"/>
</dbReference>
<accession>A0A811T7E4</accession>
<dbReference type="GO" id="GO:0030246">
    <property type="term" value="F:carbohydrate binding"/>
    <property type="evidence" value="ECO:0007669"/>
    <property type="project" value="InterPro"/>
</dbReference>
<evidence type="ECO:0000313" key="4">
    <source>
        <dbReference type="Proteomes" id="UP000610373"/>
    </source>
</evidence>
<dbReference type="AlphaFoldDB" id="A0A811T7E4"/>
<gene>
    <name evidence="3" type="ORF">CHKLHMKO_00144</name>
</gene>
<comment type="caution">
    <text evidence="3">The sequence shown here is derived from an EMBL/GenBank/DDBJ whole genome shotgun (WGS) entry which is preliminary data.</text>
</comment>